<dbReference type="Pfam" id="PF04290">
    <property type="entry name" value="DctQ"/>
    <property type="match status" value="1"/>
</dbReference>
<evidence type="ECO:0000256" key="8">
    <source>
        <dbReference type="ARBA" id="ARBA00038436"/>
    </source>
</evidence>
<protein>
    <submittedName>
        <fullName evidence="11">TRAP-type C4-dicarboxylate transporter permease, small subunit DctQ</fullName>
    </submittedName>
</protein>
<keyword evidence="4" id="KW-0997">Cell inner membrane</keyword>
<evidence type="ECO:0000256" key="5">
    <source>
        <dbReference type="ARBA" id="ARBA00022692"/>
    </source>
</evidence>
<comment type="caution">
    <text evidence="11">The sequence shown here is derived from an EMBL/GenBank/DDBJ whole genome shotgun (WGS) entry which is preliminary data.</text>
</comment>
<evidence type="ECO:0000256" key="9">
    <source>
        <dbReference type="SAM" id="Phobius"/>
    </source>
</evidence>
<keyword evidence="7 9" id="KW-0472">Membrane</keyword>
<dbReference type="AlphaFoldDB" id="S0FVU1"/>
<feature type="transmembrane region" description="Helical" evidence="9">
    <location>
        <begin position="32"/>
        <end position="50"/>
    </location>
</feature>
<evidence type="ECO:0000256" key="4">
    <source>
        <dbReference type="ARBA" id="ARBA00022519"/>
    </source>
</evidence>
<name>S0FVU1_9BACT</name>
<evidence type="ECO:0000313" key="11">
    <source>
        <dbReference type="EMBL" id="EMS78840.1"/>
    </source>
</evidence>
<dbReference type="PANTHER" id="PTHR35011:SF2">
    <property type="entry name" value="2,3-DIKETO-L-GULONATE TRAP TRANSPORTER SMALL PERMEASE PROTEIN YIAM"/>
    <property type="match status" value="1"/>
</dbReference>
<dbReference type="RefSeq" id="WP_006966641.1">
    <property type="nucleotide sequence ID" value="NZ_APJX01000006.1"/>
</dbReference>
<reference evidence="11 12" key="1">
    <citation type="journal article" date="2013" name="Genome Announc.">
        <title>Draft Genome Sequence of Desulfotignum phosphitoxidans DSM 13687 Strain FiPS-3.</title>
        <authorList>
            <person name="Poehlein A."/>
            <person name="Daniel R."/>
            <person name="Simeonova D.D."/>
        </authorList>
    </citation>
    <scope>NUCLEOTIDE SEQUENCE [LARGE SCALE GENOMIC DNA]</scope>
    <source>
        <strain evidence="11 12">DSM 13687</strain>
    </source>
</reference>
<dbReference type="GO" id="GO:0022857">
    <property type="term" value="F:transmembrane transporter activity"/>
    <property type="evidence" value="ECO:0007669"/>
    <property type="project" value="TreeGrafter"/>
</dbReference>
<evidence type="ECO:0000256" key="1">
    <source>
        <dbReference type="ARBA" id="ARBA00004429"/>
    </source>
</evidence>
<keyword evidence="6 9" id="KW-1133">Transmembrane helix</keyword>
<evidence type="ECO:0000313" key="12">
    <source>
        <dbReference type="Proteomes" id="UP000014216"/>
    </source>
</evidence>
<dbReference type="PANTHER" id="PTHR35011">
    <property type="entry name" value="2,3-DIKETO-L-GULONATE TRAP TRANSPORTER SMALL PERMEASE PROTEIN YIAM"/>
    <property type="match status" value="1"/>
</dbReference>
<keyword evidence="5 9" id="KW-0812">Transmembrane</keyword>
<dbReference type="InterPro" id="IPR055348">
    <property type="entry name" value="DctQ"/>
</dbReference>
<keyword evidence="3" id="KW-1003">Cell membrane</keyword>
<organism evidence="11 12">
    <name type="scientific">Desulfotignum phosphitoxidans DSM 13687</name>
    <dbReference type="NCBI Taxonomy" id="1286635"/>
    <lineage>
        <taxon>Bacteria</taxon>
        <taxon>Pseudomonadati</taxon>
        <taxon>Thermodesulfobacteriota</taxon>
        <taxon>Desulfobacteria</taxon>
        <taxon>Desulfobacterales</taxon>
        <taxon>Desulfobacteraceae</taxon>
        <taxon>Desulfotignum</taxon>
    </lineage>
</organism>
<feature type="transmembrane region" description="Helical" evidence="9">
    <location>
        <begin position="108"/>
        <end position="130"/>
    </location>
</feature>
<dbReference type="OrthoDB" id="5454104at2"/>
<comment type="similarity">
    <text evidence="8">Belongs to the TRAP transporter small permease family.</text>
</comment>
<dbReference type="GO" id="GO:0005886">
    <property type="term" value="C:plasma membrane"/>
    <property type="evidence" value="ECO:0007669"/>
    <property type="project" value="UniProtKB-SubCell"/>
</dbReference>
<feature type="transmembrane region" description="Helical" evidence="9">
    <location>
        <begin position="71"/>
        <end position="96"/>
    </location>
</feature>
<sequence length="145" mass="15926">MGMVMALVVALQVVSRYMFNHSLFWSEELARFLLIWLSFLGATVAYCHGVHPGVDSLVRRLPAIWKTGAALAAYLAGAVLFTVMVVSGTQFAWFVRLQIFPATGISKWIIMAVVPASGAIFLVHCLAGICRVFDTEMNEKTEQTG</sequence>
<evidence type="ECO:0000256" key="7">
    <source>
        <dbReference type="ARBA" id="ARBA00023136"/>
    </source>
</evidence>
<feature type="domain" description="Tripartite ATP-independent periplasmic transporters DctQ component" evidence="10">
    <location>
        <begin position="5"/>
        <end position="133"/>
    </location>
</feature>
<evidence type="ECO:0000256" key="2">
    <source>
        <dbReference type="ARBA" id="ARBA00022448"/>
    </source>
</evidence>
<keyword evidence="12" id="KW-1185">Reference proteome</keyword>
<evidence type="ECO:0000259" key="10">
    <source>
        <dbReference type="Pfam" id="PF04290"/>
    </source>
</evidence>
<proteinExistence type="inferred from homology"/>
<evidence type="ECO:0000256" key="3">
    <source>
        <dbReference type="ARBA" id="ARBA00022475"/>
    </source>
</evidence>
<comment type="subcellular location">
    <subcellularLocation>
        <location evidence="1">Cell inner membrane</location>
        <topology evidence="1">Multi-pass membrane protein</topology>
    </subcellularLocation>
</comment>
<keyword evidence="2" id="KW-0813">Transport</keyword>
<gene>
    <name evidence="11" type="primary">dctQ1</name>
    <name evidence="11" type="ORF">Dpo_6c00390</name>
</gene>
<dbReference type="EMBL" id="APJX01000006">
    <property type="protein sequence ID" value="EMS78840.1"/>
    <property type="molecule type" value="Genomic_DNA"/>
</dbReference>
<dbReference type="Proteomes" id="UP000014216">
    <property type="component" value="Unassembled WGS sequence"/>
</dbReference>
<dbReference type="GO" id="GO:0015740">
    <property type="term" value="P:C4-dicarboxylate transport"/>
    <property type="evidence" value="ECO:0007669"/>
    <property type="project" value="TreeGrafter"/>
</dbReference>
<accession>S0FVU1</accession>
<dbReference type="InterPro" id="IPR007387">
    <property type="entry name" value="TRAP_DctQ"/>
</dbReference>
<evidence type="ECO:0000256" key="6">
    <source>
        <dbReference type="ARBA" id="ARBA00022989"/>
    </source>
</evidence>